<organism evidence="2 3">
    <name type="scientific">Nannocystis radixulma</name>
    <dbReference type="NCBI Taxonomy" id="2995305"/>
    <lineage>
        <taxon>Bacteria</taxon>
        <taxon>Pseudomonadati</taxon>
        <taxon>Myxococcota</taxon>
        <taxon>Polyangia</taxon>
        <taxon>Nannocystales</taxon>
        <taxon>Nannocystaceae</taxon>
        <taxon>Nannocystis</taxon>
    </lineage>
</organism>
<sequence>MRSAIFSCHILSTPFLLLCASACDPTNCGDELECDDATEYCAVTKDDNGGHPAHVYSCEKKPEGCNSCGCLDIEADLQIMCIGGVSCDTIGEFITKQCALN</sequence>
<evidence type="ECO:0000313" key="2">
    <source>
        <dbReference type="EMBL" id="MDC0674436.1"/>
    </source>
</evidence>
<dbReference type="EMBL" id="JAQNDN010000024">
    <property type="protein sequence ID" value="MDC0674436.1"/>
    <property type="molecule type" value="Genomic_DNA"/>
</dbReference>
<protein>
    <submittedName>
        <fullName evidence="2">Uncharacterized protein</fullName>
    </submittedName>
</protein>
<keyword evidence="1" id="KW-0732">Signal</keyword>
<feature type="chain" id="PRO_5045840311" evidence="1">
    <location>
        <begin position="23"/>
        <end position="101"/>
    </location>
</feature>
<reference evidence="2 3" key="1">
    <citation type="submission" date="2022-11" db="EMBL/GenBank/DDBJ databases">
        <title>Minimal conservation of predation-associated metabolite biosynthetic gene clusters underscores biosynthetic potential of Myxococcota including descriptions for ten novel species: Archangium lansinium sp. nov., Myxococcus landrumus sp. nov., Nannocystis bai.</title>
        <authorList>
            <person name="Ahearne A."/>
            <person name="Stevens C."/>
            <person name="Dowd S."/>
        </authorList>
    </citation>
    <scope>NUCLEOTIDE SEQUENCE [LARGE SCALE GENOMIC DNA]</scope>
    <source>
        <strain evidence="2 3">NCELM</strain>
    </source>
</reference>
<name>A0ABT5BNC8_9BACT</name>
<keyword evidence="3" id="KW-1185">Reference proteome</keyword>
<accession>A0ABT5BNC8</accession>
<proteinExistence type="predicted"/>
<evidence type="ECO:0000313" key="3">
    <source>
        <dbReference type="Proteomes" id="UP001217838"/>
    </source>
</evidence>
<feature type="signal peptide" evidence="1">
    <location>
        <begin position="1"/>
        <end position="22"/>
    </location>
</feature>
<comment type="caution">
    <text evidence="2">The sequence shown here is derived from an EMBL/GenBank/DDBJ whole genome shotgun (WGS) entry which is preliminary data.</text>
</comment>
<gene>
    <name evidence="2" type="ORF">POL58_42195</name>
</gene>
<evidence type="ECO:0000256" key="1">
    <source>
        <dbReference type="SAM" id="SignalP"/>
    </source>
</evidence>
<dbReference type="Proteomes" id="UP001217838">
    <property type="component" value="Unassembled WGS sequence"/>
</dbReference>